<gene>
    <name evidence="1" type="ORF">AAW01_02605</name>
</gene>
<dbReference type="Proteomes" id="UP000053070">
    <property type="component" value="Unassembled WGS sequence"/>
</dbReference>
<dbReference type="STRING" id="502682.BMF35_a1942"/>
<organism evidence="1 2">
    <name type="scientific">Aurantiacibacter gangjinensis</name>
    <dbReference type="NCBI Taxonomy" id="502682"/>
    <lineage>
        <taxon>Bacteria</taxon>
        <taxon>Pseudomonadati</taxon>
        <taxon>Pseudomonadota</taxon>
        <taxon>Alphaproteobacteria</taxon>
        <taxon>Sphingomonadales</taxon>
        <taxon>Erythrobacteraceae</taxon>
        <taxon>Aurantiacibacter</taxon>
    </lineage>
</organism>
<dbReference type="EMBL" id="LBHC01000001">
    <property type="protein sequence ID" value="KLE32926.1"/>
    <property type="molecule type" value="Genomic_DNA"/>
</dbReference>
<evidence type="ECO:0008006" key="3">
    <source>
        <dbReference type="Google" id="ProtNLM"/>
    </source>
</evidence>
<dbReference type="Gene3D" id="2.30.30.40">
    <property type="entry name" value="SH3 Domains"/>
    <property type="match status" value="1"/>
</dbReference>
<comment type="caution">
    <text evidence="1">The sequence shown here is derived from an EMBL/GenBank/DDBJ whole genome shotgun (WGS) entry which is preliminary data.</text>
</comment>
<dbReference type="AlphaFoldDB" id="A0A0G9MQB5"/>
<dbReference type="PATRIC" id="fig|502682.8.peg.531"/>
<protein>
    <recommendedName>
        <fullName evidence="3">Integron</fullName>
    </recommendedName>
</protein>
<proteinExistence type="predicted"/>
<sequence length="124" mass="13257">MLVAPGVAAHDPADAQPVMIGLDGPNLDACGGYGEVDPLDPDGDNFLAVRAAPTTRSSIMDRIHTGQGLLFCDVDGDWVGVVYRGEGQDDWDCGTNINLPEPREYHGPCRHGWVHGDYVTLLIG</sequence>
<accession>A0A0G9MQB5</accession>
<name>A0A0G9MQB5_9SPHN</name>
<evidence type="ECO:0000313" key="1">
    <source>
        <dbReference type="EMBL" id="KLE32926.1"/>
    </source>
</evidence>
<evidence type="ECO:0000313" key="2">
    <source>
        <dbReference type="Proteomes" id="UP000053070"/>
    </source>
</evidence>
<keyword evidence="2" id="KW-1185">Reference proteome</keyword>
<reference evidence="1 2" key="1">
    <citation type="submission" date="2015-04" db="EMBL/GenBank/DDBJ databases">
        <title>The draft genome sequence of Erythrobacr gangjinensis K7-2.</title>
        <authorList>
            <person name="Zhuang L."/>
            <person name="Liu Y."/>
            <person name="Shao Z."/>
        </authorList>
    </citation>
    <scope>NUCLEOTIDE SEQUENCE [LARGE SCALE GENOMIC DNA]</scope>
    <source>
        <strain evidence="1 2">K7-2</strain>
    </source>
</reference>